<feature type="domain" description="Ap4A phosphorylase 1/2 N-terminal" evidence="2">
    <location>
        <begin position="30"/>
        <end position="151"/>
    </location>
</feature>
<dbReference type="OrthoDB" id="10267950at2759"/>
<dbReference type="SUPFAM" id="SSF54197">
    <property type="entry name" value="HIT-like"/>
    <property type="match status" value="1"/>
</dbReference>
<dbReference type="InterPro" id="IPR019200">
    <property type="entry name" value="ATP_adenylylTrfase_C"/>
</dbReference>
<dbReference type="Pfam" id="PF09830">
    <property type="entry name" value="ATP_transf"/>
    <property type="match status" value="1"/>
</dbReference>
<dbReference type="Gene3D" id="3.30.428.70">
    <property type="match status" value="2"/>
</dbReference>
<evidence type="ECO:0008006" key="5">
    <source>
        <dbReference type="Google" id="ProtNLM"/>
    </source>
</evidence>
<accession>A0A8H4TSC6</accession>
<feature type="domain" description="ATP adenylyltransferase C-terminal" evidence="1">
    <location>
        <begin position="161"/>
        <end position="267"/>
    </location>
</feature>
<proteinExistence type="predicted"/>
<dbReference type="GO" id="GO:0003877">
    <property type="term" value="F:ATP:ADP adenylyltransferase activity"/>
    <property type="evidence" value="ECO:0007669"/>
    <property type="project" value="InterPro"/>
</dbReference>
<dbReference type="InterPro" id="IPR045759">
    <property type="entry name" value="Ap4A_phos1/2_N"/>
</dbReference>
<evidence type="ECO:0000313" key="4">
    <source>
        <dbReference type="Proteomes" id="UP000622797"/>
    </source>
</evidence>
<dbReference type="InterPro" id="IPR009163">
    <property type="entry name" value="Ap4A_phos1/2"/>
</dbReference>
<reference evidence="3" key="1">
    <citation type="journal article" date="2020" name="BMC Genomics">
        <title>Correction to: Identification and distribution of gene clusters required for synthesis of sphingolipid metabolism inhibitors in diverse species of the filamentous fungus Fusarium.</title>
        <authorList>
            <person name="Kim H.S."/>
            <person name="Lohmar J.M."/>
            <person name="Busman M."/>
            <person name="Brown D.W."/>
            <person name="Naumann T.A."/>
            <person name="Divon H.H."/>
            <person name="Lysoe E."/>
            <person name="Uhlig S."/>
            <person name="Proctor R.H."/>
        </authorList>
    </citation>
    <scope>NUCLEOTIDE SEQUENCE</scope>
    <source>
        <strain evidence="3">NRRL 20472</strain>
    </source>
</reference>
<dbReference type="AlphaFoldDB" id="A0A8H4TSC6"/>
<keyword evidence="4" id="KW-1185">Reference proteome</keyword>
<comment type="caution">
    <text evidence="3">The sequence shown here is derived from an EMBL/GenBank/DDBJ whole genome shotgun (WGS) entry which is preliminary data.</text>
</comment>
<dbReference type="Proteomes" id="UP000622797">
    <property type="component" value="Unassembled WGS sequence"/>
</dbReference>
<evidence type="ECO:0000259" key="1">
    <source>
        <dbReference type="Pfam" id="PF09830"/>
    </source>
</evidence>
<dbReference type="Pfam" id="PF19327">
    <property type="entry name" value="Ap4A_phos_N"/>
    <property type="match status" value="1"/>
</dbReference>
<name>A0A8H4TSC6_9HYPO</name>
<protein>
    <recommendedName>
        <fullName evidence="5">ATP adenylyltransferase</fullName>
    </recommendedName>
</protein>
<dbReference type="PANTHER" id="PTHR38420">
    <property type="entry name" value="AP-4-A PHOSPHORYLASE II"/>
    <property type="match status" value="1"/>
</dbReference>
<dbReference type="EMBL" id="JABEXW010000493">
    <property type="protein sequence ID" value="KAF4963142.1"/>
    <property type="molecule type" value="Genomic_DNA"/>
</dbReference>
<reference evidence="3" key="2">
    <citation type="submission" date="2020-05" db="EMBL/GenBank/DDBJ databases">
        <authorList>
            <person name="Kim H.-S."/>
            <person name="Proctor R.H."/>
            <person name="Brown D.W."/>
        </authorList>
    </citation>
    <scope>NUCLEOTIDE SEQUENCE</scope>
    <source>
        <strain evidence="3">NRRL 20472</strain>
    </source>
</reference>
<sequence>MGKLRVMSDIPSPEISADSALARFDDLVEQGRLLYGPSTSEIINGEDIKLEFRICKSLQKKPILPPDAEARKGLGGPFLNPDPDFVIAYVNPHHVLELNMYSVYRPQYVLHTKHFAPQTDDLDITDFAAAWAVMGSLEHKEPQMMIYNCGVNSDIASNIAGVPYQHFVLRLPDDPKPDDLYKEYQRLLMESVKNKGATSFGLDYNVAMTKEWLCLIPRRHGRKNNAGANAGANTAGMLGIIWVASQEERDTWDELGMTRYLTYLGVPLGTIEP</sequence>
<evidence type="ECO:0000259" key="2">
    <source>
        <dbReference type="Pfam" id="PF19327"/>
    </source>
</evidence>
<dbReference type="GO" id="GO:0005524">
    <property type="term" value="F:ATP binding"/>
    <property type="evidence" value="ECO:0007669"/>
    <property type="project" value="InterPro"/>
</dbReference>
<dbReference type="InterPro" id="IPR036265">
    <property type="entry name" value="HIT-like_sf"/>
</dbReference>
<evidence type="ECO:0000313" key="3">
    <source>
        <dbReference type="EMBL" id="KAF4963142.1"/>
    </source>
</evidence>
<dbReference type="GO" id="GO:0009117">
    <property type="term" value="P:nucleotide metabolic process"/>
    <property type="evidence" value="ECO:0007669"/>
    <property type="project" value="InterPro"/>
</dbReference>
<gene>
    <name evidence="3" type="ORF">FSARC_8818</name>
</gene>
<organism evidence="3 4">
    <name type="scientific">Fusarium sarcochroum</name>
    <dbReference type="NCBI Taxonomy" id="1208366"/>
    <lineage>
        <taxon>Eukaryota</taxon>
        <taxon>Fungi</taxon>
        <taxon>Dikarya</taxon>
        <taxon>Ascomycota</taxon>
        <taxon>Pezizomycotina</taxon>
        <taxon>Sordariomycetes</taxon>
        <taxon>Hypocreomycetidae</taxon>
        <taxon>Hypocreales</taxon>
        <taxon>Nectriaceae</taxon>
        <taxon>Fusarium</taxon>
        <taxon>Fusarium lateritium species complex</taxon>
    </lineage>
</organism>
<dbReference type="PANTHER" id="PTHR38420:SF1">
    <property type="entry name" value="PUTATIVE (AFU_ORTHOLOGUE AFUA_5G14690)-RELATED"/>
    <property type="match status" value="1"/>
</dbReference>
<dbReference type="InterPro" id="IPR043171">
    <property type="entry name" value="Ap4A_phos1/2-like"/>
</dbReference>